<evidence type="ECO:0000256" key="6">
    <source>
        <dbReference type="ARBA" id="ARBA00022729"/>
    </source>
</evidence>
<feature type="chain" id="PRO_5040785884" evidence="11">
    <location>
        <begin position="25"/>
        <end position="309"/>
    </location>
</feature>
<evidence type="ECO:0000256" key="10">
    <source>
        <dbReference type="ARBA" id="ARBA00023237"/>
    </source>
</evidence>
<dbReference type="CDD" id="cd00342">
    <property type="entry name" value="gram_neg_porins"/>
    <property type="match status" value="1"/>
</dbReference>
<feature type="signal peptide" evidence="11">
    <location>
        <begin position="1"/>
        <end position="24"/>
    </location>
</feature>
<dbReference type="Gene3D" id="2.40.160.10">
    <property type="entry name" value="Porin"/>
    <property type="match status" value="1"/>
</dbReference>
<dbReference type="AlphaFoldDB" id="A0A9X3AMS5"/>
<comment type="subunit">
    <text evidence="2">Homotrimer.</text>
</comment>
<evidence type="ECO:0000256" key="8">
    <source>
        <dbReference type="ARBA" id="ARBA00023114"/>
    </source>
</evidence>
<keyword evidence="5" id="KW-0812">Transmembrane</keyword>
<gene>
    <name evidence="13" type="ORF">NE535_07120</name>
</gene>
<evidence type="ECO:0000313" key="13">
    <source>
        <dbReference type="EMBL" id="MCT7941567.1"/>
    </source>
</evidence>
<reference evidence="13" key="1">
    <citation type="journal article" date="2023" name="Int. J. Syst. Evol. Microbiol.">
        <title>&lt;i&gt;Shewanella septentrionalis&lt;/i&gt; sp. nov. and &lt;i&gt;Shewanella holmiensis&lt;/i&gt; sp. nov., isolated from Baltic Sea water and sediments.</title>
        <authorList>
            <person name="Martin-Rodriguez A.J."/>
            <person name="Thorell K."/>
            <person name="Joffre E."/>
            <person name="Jensie-Markopoulos S."/>
            <person name="Moore E.R.B."/>
            <person name="Sjoling A."/>
        </authorList>
    </citation>
    <scope>NUCLEOTIDE SEQUENCE</scope>
    <source>
        <strain evidence="13">SP1S2-7</strain>
    </source>
</reference>
<dbReference type="GO" id="GO:0009279">
    <property type="term" value="C:cell outer membrane"/>
    <property type="evidence" value="ECO:0007669"/>
    <property type="project" value="UniProtKB-SubCell"/>
</dbReference>
<sequence length="309" mass="33624">MMNLFAKNLLACAVSAATISTAYAADPLQVYGKLNVSAQYNDVADESETTIQSNASRFGVKGDFDLGNDLQAFYTIEYEVDTGDAEKENFKARNQFVGLKGNFGLVSVGRNDTMLKVSQGKVDQFNDLAGDMKNVFKGENRMAQTATYMTPMFGDFQVGVTYVADGDSDQNAENGVSMAATYGDADLKQTPVYAAIAYDSKVKGYDTGRATIQGKIVGFVLGGMYQQQEKVDSGITDNGYLLSAAYGINDITLKGQYQDMDNKGDSWSVGADYKLAKPTKLFAFYTTNTWYDSGDVDDSYIGLGLEHKF</sequence>
<comment type="caution">
    <text evidence="13">The sequence shown here is derived from an EMBL/GenBank/DDBJ whole genome shotgun (WGS) entry which is preliminary data.</text>
</comment>
<comment type="subcellular location">
    <subcellularLocation>
        <location evidence="1">Cell outer membrane</location>
        <topology evidence="1">Multi-pass membrane protein</topology>
    </subcellularLocation>
</comment>
<dbReference type="SUPFAM" id="SSF56935">
    <property type="entry name" value="Porins"/>
    <property type="match status" value="1"/>
</dbReference>
<dbReference type="PRINTS" id="PR00182">
    <property type="entry name" value="ECOLNEIPORIN"/>
</dbReference>
<evidence type="ECO:0000256" key="7">
    <source>
        <dbReference type="ARBA" id="ARBA00023065"/>
    </source>
</evidence>
<dbReference type="InterPro" id="IPR023614">
    <property type="entry name" value="Porin_dom_sf"/>
</dbReference>
<evidence type="ECO:0000256" key="9">
    <source>
        <dbReference type="ARBA" id="ARBA00023136"/>
    </source>
</evidence>
<dbReference type="GO" id="GO:0015288">
    <property type="term" value="F:porin activity"/>
    <property type="evidence" value="ECO:0007669"/>
    <property type="project" value="UniProtKB-KW"/>
</dbReference>
<evidence type="ECO:0000256" key="1">
    <source>
        <dbReference type="ARBA" id="ARBA00004571"/>
    </source>
</evidence>
<dbReference type="Pfam" id="PF13609">
    <property type="entry name" value="Porin_4"/>
    <property type="match status" value="1"/>
</dbReference>
<dbReference type="InterPro" id="IPR033900">
    <property type="entry name" value="Gram_neg_porin_domain"/>
</dbReference>
<evidence type="ECO:0000313" key="14">
    <source>
        <dbReference type="Proteomes" id="UP001155546"/>
    </source>
</evidence>
<name>A0A9X3AMS5_9GAMM</name>
<keyword evidence="6 11" id="KW-0732">Signal</keyword>
<feature type="domain" description="Porin" evidence="12">
    <location>
        <begin position="11"/>
        <end position="288"/>
    </location>
</feature>
<evidence type="ECO:0000256" key="3">
    <source>
        <dbReference type="ARBA" id="ARBA00022448"/>
    </source>
</evidence>
<proteinExistence type="predicted"/>
<accession>A0A9X3AMS5</accession>
<keyword evidence="7" id="KW-0406">Ion transport</keyword>
<dbReference type="PANTHER" id="PTHR34501:SF9">
    <property type="entry name" value="MAJOR OUTER MEMBRANE PROTEIN P.IA"/>
    <property type="match status" value="1"/>
</dbReference>
<dbReference type="GO" id="GO:0046930">
    <property type="term" value="C:pore complex"/>
    <property type="evidence" value="ECO:0007669"/>
    <property type="project" value="UniProtKB-KW"/>
</dbReference>
<keyword evidence="14" id="KW-1185">Reference proteome</keyword>
<evidence type="ECO:0000256" key="4">
    <source>
        <dbReference type="ARBA" id="ARBA00022452"/>
    </source>
</evidence>
<protein>
    <submittedName>
        <fullName evidence="13">Porin</fullName>
    </submittedName>
</protein>
<evidence type="ECO:0000259" key="12">
    <source>
        <dbReference type="Pfam" id="PF13609"/>
    </source>
</evidence>
<dbReference type="PRINTS" id="PR00184">
    <property type="entry name" value="NEISSPPORIN"/>
</dbReference>
<evidence type="ECO:0000256" key="5">
    <source>
        <dbReference type="ARBA" id="ARBA00022692"/>
    </source>
</evidence>
<keyword evidence="9" id="KW-0472">Membrane</keyword>
<dbReference type="InterPro" id="IPR002299">
    <property type="entry name" value="Porin_Neis"/>
</dbReference>
<evidence type="ECO:0000256" key="2">
    <source>
        <dbReference type="ARBA" id="ARBA00011233"/>
    </source>
</evidence>
<dbReference type="EMBL" id="JAMTCD010000007">
    <property type="protein sequence ID" value="MCT7941567.1"/>
    <property type="molecule type" value="Genomic_DNA"/>
</dbReference>
<keyword evidence="3" id="KW-0813">Transport</keyword>
<dbReference type="InterPro" id="IPR001702">
    <property type="entry name" value="Porin_Gram-ve"/>
</dbReference>
<keyword evidence="8" id="KW-0626">Porin</keyword>
<dbReference type="PANTHER" id="PTHR34501">
    <property type="entry name" value="PROTEIN YDDL-RELATED"/>
    <property type="match status" value="1"/>
</dbReference>
<dbReference type="GO" id="GO:0034220">
    <property type="term" value="P:monoatomic ion transmembrane transport"/>
    <property type="evidence" value="ECO:0007669"/>
    <property type="project" value="InterPro"/>
</dbReference>
<dbReference type="Proteomes" id="UP001155546">
    <property type="component" value="Unassembled WGS sequence"/>
</dbReference>
<dbReference type="InterPro" id="IPR050298">
    <property type="entry name" value="Gram-neg_bact_OMP"/>
</dbReference>
<dbReference type="RefSeq" id="WP_261297962.1">
    <property type="nucleotide sequence ID" value="NZ_JAMTCD010000007.1"/>
</dbReference>
<keyword evidence="10" id="KW-0998">Cell outer membrane</keyword>
<evidence type="ECO:0000256" key="11">
    <source>
        <dbReference type="SAM" id="SignalP"/>
    </source>
</evidence>
<keyword evidence="4" id="KW-1134">Transmembrane beta strand</keyword>
<organism evidence="13 14">
    <name type="scientific">Shewanella holmiensis</name>
    <dbReference type="NCBI Taxonomy" id="2952222"/>
    <lineage>
        <taxon>Bacteria</taxon>
        <taxon>Pseudomonadati</taxon>
        <taxon>Pseudomonadota</taxon>
        <taxon>Gammaproteobacteria</taxon>
        <taxon>Alteromonadales</taxon>
        <taxon>Shewanellaceae</taxon>
        <taxon>Shewanella</taxon>
    </lineage>
</organism>